<gene>
    <name evidence="3" type="ORF">LY89DRAFT_740729</name>
</gene>
<organism evidence="3 4">
    <name type="scientific">Mollisia scopiformis</name>
    <name type="common">Conifer needle endophyte fungus</name>
    <name type="synonym">Phialocephala scopiformis</name>
    <dbReference type="NCBI Taxonomy" id="149040"/>
    <lineage>
        <taxon>Eukaryota</taxon>
        <taxon>Fungi</taxon>
        <taxon>Dikarya</taxon>
        <taxon>Ascomycota</taxon>
        <taxon>Pezizomycotina</taxon>
        <taxon>Leotiomycetes</taxon>
        <taxon>Helotiales</taxon>
        <taxon>Mollisiaceae</taxon>
        <taxon>Mollisia</taxon>
    </lineage>
</organism>
<keyword evidence="4" id="KW-1185">Reference proteome</keyword>
<evidence type="ECO:0000259" key="2">
    <source>
        <dbReference type="Pfam" id="PF07929"/>
    </source>
</evidence>
<accession>A0A132BB51</accession>
<dbReference type="Gene3D" id="3.10.290.30">
    <property type="entry name" value="MM3350-like"/>
    <property type="match status" value="1"/>
</dbReference>
<sequence>MSSCAACSKAESDLVRLLSCARCTECQATHWPMHRSECKAPNYLLRISLFPSEIQNPSVTKTLSCPSSATFSGLHEAIQTAFGWAGTYTYDFKIKDPNAEPEPEFDLTTYMARRMAQDSARNSGRAVPDSGPRQNFPRIIEEAPYGPGRPLGGKGVDHMQNQDRVHSQTPEVKSHKIKLGKVFENKEYEEAVIEYEYDFGDCWEHDIEIVGRVLATTKFVCTEGEGHGVLEDIGNIRGWLNLKEAFKVIHPTKDQKEKMKWAKSGASNADPEGLGNGRDRFWDKDDINEMLSH</sequence>
<dbReference type="InterPro" id="IPR024047">
    <property type="entry name" value="MM3350-like_sf"/>
</dbReference>
<protein>
    <recommendedName>
        <fullName evidence="2">Plasmid pRiA4b Orf3-like domain-containing protein</fullName>
    </recommendedName>
</protein>
<dbReference type="KEGG" id="psco:LY89DRAFT_740729"/>
<evidence type="ECO:0000313" key="4">
    <source>
        <dbReference type="Proteomes" id="UP000070700"/>
    </source>
</evidence>
<reference evidence="3 4" key="1">
    <citation type="submission" date="2015-10" db="EMBL/GenBank/DDBJ databases">
        <title>Full genome of DAOMC 229536 Phialocephala scopiformis, a fungal endophyte of spruce producing the potent anti-insectan compound rugulosin.</title>
        <authorList>
            <consortium name="DOE Joint Genome Institute"/>
            <person name="Walker A.K."/>
            <person name="Frasz S.L."/>
            <person name="Seifert K.A."/>
            <person name="Miller J.D."/>
            <person name="Mondo S.J."/>
            <person name="Labutti K."/>
            <person name="Lipzen A."/>
            <person name="Dockter R."/>
            <person name="Kennedy M."/>
            <person name="Grigoriev I.V."/>
            <person name="Spatafora J.W."/>
        </authorList>
    </citation>
    <scope>NUCLEOTIDE SEQUENCE [LARGE SCALE GENOMIC DNA]</scope>
    <source>
        <strain evidence="3 4">CBS 120377</strain>
    </source>
</reference>
<feature type="domain" description="Plasmid pRiA4b Orf3-like" evidence="2">
    <location>
        <begin position="55"/>
        <end position="264"/>
    </location>
</feature>
<dbReference type="Pfam" id="PF07929">
    <property type="entry name" value="PRiA4_ORF3"/>
    <property type="match status" value="1"/>
</dbReference>
<proteinExistence type="predicted"/>
<evidence type="ECO:0000313" key="3">
    <source>
        <dbReference type="EMBL" id="KUJ09650.1"/>
    </source>
</evidence>
<dbReference type="OrthoDB" id="245563at2759"/>
<dbReference type="PANTHER" id="PTHR41878:SF1">
    <property type="entry name" value="TNPR PROTEIN"/>
    <property type="match status" value="1"/>
</dbReference>
<dbReference type="AlphaFoldDB" id="A0A132BB51"/>
<evidence type="ECO:0000256" key="1">
    <source>
        <dbReference type="SAM" id="MobiDB-lite"/>
    </source>
</evidence>
<name>A0A132BB51_MOLSC</name>
<dbReference type="PANTHER" id="PTHR41878">
    <property type="entry name" value="LEXA REPRESSOR-RELATED"/>
    <property type="match status" value="1"/>
</dbReference>
<dbReference type="EMBL" id="KQ947431">
    <property type="protein sequence ID" value="KUJ09650.1"/>
    <property type="molecule type" value="Genomic_DNA"/>
</dbReference>
<dbReference type="SUPFAM" id="SSF144232">
    <property type="entry name" value="HIT/MYND zinc finger-like"/>
    <property type="match status" value="1"/>
</dbReference>
<feature type="region of interest" description="Disordered" evidence="1">
    <location>
        <begin position="120"/>
        <end position="139"/>
    </location>
</feature>
<dbReference type="SUPFAM" id="SSF159941">
    <property type="entry name" value="MM3350-like"/>
    <property type="match status" value="1"/>
</dbReference>
<dbReference type="Proteomes" id="UP000070700">
    <property type="component" value="Unassembled WGS sequence"/>
</dbReference>
<dbReference type="InterPro" id="IPR012912">
    <property type="entry name" value="Plasmid_pRiA4b_Orf3-like"/>
</dbReference>
<feature type="region of interest" description="Disordered" evidence="1">
    <location>
        <begin position="257"/>
        <end position="285"/>
    </location>
</feature>
<dbReference type="InParanoid" id="A0A132BB51"/>
<dbReference type="RefSeq" id="XP_018064005.1">
    <property type="nucleotide sequence ID" value="XM_018220622.1"/>
</dbReference>
<dbReference type="GeneID" id="28830348"/>